<dbReference type="PROSITE" id="PS01359">
    <property type="entry name" value="ZF_PHD_1"/>
    <property type="match status" value="1"/>
</dbReference>
<feature type="domain" description="Zinc finger PHD-type" evidence="4">
    <location>
        <begin position="76"/>
        <end position="124"/>
    </location>
</feature>
<dbReference type="AlphaFoldDB" id="A0A164GRB8"/>
<organism evidence="5 6">
    <name type="scientific">Daphnia magna</name>
    <dbReference type="NCBI Taxonomy" id="35525"/>
    <lineage>
        <taxon>Eukaryota</taxon>
        <taxon>Metazoa</taxon>
        <taxon>Ecdysozoa</taxon>
        <taxon>Arthropoda</taxon>
        <taxon>Crustacea</taxon>
        <taxon>Branchiopoda</taxon>
        <taxon>Diplostraca</taxon>
        <taxon>Cladocera</taxon>
        <taxon>Anomopoda</taxon>
        <taxon>Daphniidae</taxon>
        <taxon>Daphnia</taxon>
    </lineage>
</organism>
<dbReference type="InterPro" id="IPR019786">
    <property type="entry name" value="Zinc_finger_PHD-type_CS"/>
</dbReference>
<dbReference type="SUPFAM" id="SSF57903">
    <property type="entry name" value="FYVE/PHD zinc finger"/>
    <property type="match status" value="1"/>
</dbReference>
<evidence type="ECO:0000256" key="2">
    <source>
        <dbReference type="ARBA" id="ARBA00022771"/>
    </source>
</evidence>
<protein>
    <recommendedName>
        <fullName evidence="4">Zinc finger PHD-type domain-containing protein</fullName>
    </recommendedName>
</protein>
<dbReference type="InterPro" id="IPR001965">
    <property type="entry name" value="Znf_PHD"/>
</dbReference>
<keyword evidence="1" id="KW-0479">Metal-binding</keyword>
<evidence type="ECO:0000256" key="3">
    <source>
        <dbReference type="ARBA" id="ARBA00022833"/>
    </source>
</evidence>
<comment type="caution">
    <text evidence="5">The sequence shown here is derived from an EMBL/GenBank/DDBJ whole genome shotgun (WGS) entry which is preliminary data.</text>
</comment>
<evidence type="ECO:0000313" key="6">
    <source>
        <dbReference type="Proteomes" id="UP000076858"/>
    </source>
</evidence>
<evidence type="ECO:0000259" key="4">
    <source>
        <dbReference type="SMART" id="SM00249"/>
    </source>
</evidence>
<accession>A0A164GRB8</accession>
<dbReference type="Gene3D" id="3.30.40.10">
    <property type="entry name" value="Zinc/RING finger domain, C3HC4 (zinc finger)"/>
    <property type="match status" value="1"/>
</dbReference>
<dbReference type="InterPro" id="IPR013083">
    <property type="entry name" value="Znf_RING/FYVE/PHD"/>
</dbReference>
<dbReference type="Proteomes" id="UP000076858">
    <property type="component" value="Unassembled WGS sequence"/>
</dbReference>
<dbReference type="SMART" id="SM00249">
    <property type="entry name" value="PHD"/>
    <property type="match status" value="1"/>
</dbReference>
<keyword evidence="3" id="KW-0862">Zinc</keyword>
<dbReference type="GO" id="GO:0008270">
    <property type="term" value="F:zinc ion binding"/>
    <property type="evidence" value="ECO:0007669"/>
    <property type="project" value="UniProtKB-KW"/>
</dbReference>
<evidence type="ECO:0000313" key="5">
    <source>
        <dbReference type="EMBL" id="KZR99259.1"/>
    </source>
</evidence>
<keyword evidence="2" id="KW-0863">Zinc-finger</keyword>
<sequence length="137" mass="15853">MISAKSKCMYVVQIDYYLFALNVVIPELLSKYWTVGRYRLPQLTAEEVVSMEVDQENHLVIRNDRTPDNDSNSHFPCICNGQLSVDNEMISCADKECYGKKFHRSCLNLEGKRVTVKWRCDMCVKKSKKRKPLAAIN</sequence>
<reference evidence="5 6" key="1">
    <citation type="submission" date="2016-03" db="EMBL/GenBank/DDBJ databases">
        <title>EvidentialGene: Evidence-directed Construction of Genes on Genomes.</title>
        <authorList>
            <person name="Gilbert D.G."/>
            <person name="Choi J.-H."/>
            <person name="Mockaitis K."/>
            <person name="Colbourne J."/>
            <person name="Pfrender M."/>
        </authorList>
    </citation>
    <scope>NUCLEOTIDE SEQUENCE [LARGE SCALE GENOMIC DNA]</scope>
    <source>
        <strain evidence="5 6">Xinb3</strain>
        <tissue evidence="5">Complete organism</tissue>
    </source>
</reference>
<proteinExistence type="predicted"/>
<dbReference type="EMBL" id="LRGB01014201">
    <property type="protein sequence ID" value="KZR99259.1"/>
    <property type="molecule type" value="Genomic_DNA"/>
</dbReference>
<gene>
    <name evidence="5" type="ORF">APZ42_004942</name>
</gene>
<keyword evidence="6" id="KW-1185">Reference proteome</keyword>
<dbReference type="InterPro" id="IPR011011">
    <property type="entry name" value="Znf_FYVE_PHD"/>
</dbReference>
<evidence type="ECO:0000256" key="1">
    <source>
        <dbReference type="ARBA" id="ARBA00022723"/>
    </source>
</evidence>
<name>A0A164GRB8_9CRUS</name>